<evidence type="ECO:0000256" key="2">
    <source>
        <dbReference type="SAM" id="SignalP"/>
    </source>
</evidence>
<feature type="domain" description="EGF-like" evidence="3">
    <location>
        <begin position="34"/>
        <end position="73"/>
    </location>
</feature>
<dbReference type="InterPro" id="IPR000742">
    <property type="entry name" value="EGF"/>
</dbReference>
<dbReference type="Proteomes" id="UP001161247">
    <property type="component" value="Chromosome 9"/>
</dbReference>
<dbReference type="SMART" id="SM00181">
    <property type="entry name" value="EGF"/>
    <property type="match status" value="2"/>
</dbReference>
<feature type="chain" id="PRO_5043606314" evidence="2">
    <location>
        <begin position="22"/>
        <end position="251"/>
    </location>
</feature>
<proteinExistence type="predicted"/>
<keyword evidence="2" id="KW-0732">Signal</keyword>
<feature type="signal peptide" evidence="2">
    <location>
        <begin position="1"/>
        <end position="21"/>
    </location>
</feature>
<evidence type="ECO:0000256" key="1">
    <source>
        <dbReference type="PROSITE-ProRule" id="PRU00076"/>
    </source>
</evidence>
<name>A0AAV1EF85_OLDCO</name>
<dbReference type="PANTHER" id="PTHR33881:SF7">
    <property type="entry name" value="NEUROGENIC LOCUS NOTCH-LIKE PROTEIN"/>
    <property type="match status" value="1"/>
</dbReference>
<organism evidence="4 5">
    <name type="scientific">Oldenlandia corymbosa var. corymbosa</name>
    <dbReference type="NCBI Taxonomy" id="529605"/>
    <lineage>
        <taxon>Eukaryota</taxon>
        <taxon>Viridiplantae</taxon>
        <taxon>Streptophyta</taxon>
        <taxon>Embryophyta</taxon>
        <taxon>Tracheophyta</taxon>
        <taxon>Spermatophyta</taxon>
        <taxon>Magnoliopsida</taxon>
        <taxon>eudicotyledons</taxon>
        <taxon>Gunneridae</taxon>
        <taxon>Pentapetalae</taxon>
        <taxon>asterids</taxon>
        <taxon>lamiids</taxon>
        <taxon>Gentianales</taxon>
        <taxon>Rubiaceae</taxon>
        <taxon>Rubioideae</taxon>
        <taxon>Spermacoceae</taxon>
        <taxon>Hedyotis-Oldenlandia complex</taxon>
        <taxon>Oldenlandia</taxon>
    </lineage>
</organism>
<dbReference type="AlphaFoldDB" id="A0AAV1EF85"/>
<feature type="disulfide bond" evidence="1">
    <location>
        <begin position="44"/>
        <end position="61"/>
    </location>
</feature>
<protein>
    <submittedName>
        <fullName evidence="4">OLC1v1019957C2</fullName>
    </submittedName>
</protein>
<accession>A0AAV1EF85</accession>
<gene>
    <name evidence="4" type="ORF">OLC1_LOCUS24270</name>
</gene>
<dbReference type="PANTHER" id="PTHR33881">
    <property type="entry name" value="NEUROGENIC LOCUS NOTCH-LIKE PROTEIN"/>
    <property type="match status" value="1"/>
</dbReference>
<evidence type="ECO:0000259" key="3">
    <source>
        <dbReference type="PROSITE" id="PS50026"/>
    </source>
</evidence>
<dbReference type="EMBL" id="OX459126">
    <property type="protein sequence ID" value="CAI9118392.1"/>
    <property type="molecule type" value="Genomic_DNA"/>
</dbReference>
<keyword evidence="1" id="KW-0245">EGF-like domain</keyword>
<keyword evidence="1" id="KW-1015">Disulfide bond</keyword>
<evidence type="ECO:0000313" key="4">
    <source>
        <dbReference type="EMBL" id="CAI9118392.1"/>
    </source>
</evidence>
<keyword evidence="5" id="KW-1185">Reference proteome</keyword>
<comment type="caution">
    <text evidence="1">Lacks conserved residue(s) required for the propagation of feature annotation.</text>
</comment>
<reference evidence="4" key="1">
    <citation type="submission" date="2023-03" db="EMBL/GenBank/DDBJ databases">
        <authorList>
            <person name="Julca I."/>
        </authorList>
    </citation>
    <scope>NUCLEOTIDE SEQUENCE</scope>
</reference>
<dbReference type="PROSITE" id="PS50026">
    <property type="entry name" value="EGF_3"/>
    <property type="match status" value="1"/>
</dbReference>
<sequence length="251" mass="27171">MASLCTISFFTVILVLQSCSASSSNFSSIFSPFFGDVCKSSNPCGKGTCKSSNETTFGYECVCDAGWKQTRSEKDNDLKFLPCVVPNCTLNYSCVEAPSPAPHVNRSGQSVFDPCFWTDCGGGTCNKTSPFEHTCQCQEGYYNILNVSAFPCYRDCALGADCTSLGINLNNRSSSSSSSSPPNLSENSQNHGEFTVLSSILIDIFPVNINLSLTLFRTNLDFVCVCVCVCVFWGIKQLAQFQGFPWAISAG</sequence>
<evidence type="ECO:0000313" key="5">
    <source>
        <dbReference type="Proteomes" id="UP001161247"/>
    </source>
</evidence>